<dbReference type="PROSITE" id="PS01032">
    <property type="entry name" value="PPM_1"/>
    <property type="match status" value="1"/>
</dbReference>
<name>A2G4L9_TRIV3</name>
<dbReference type="OrthoDB" id="660555at2759"/>
<dbReference type="GO" id="GO:0007165">
    <property type="term" value="P:signal transduction"/>
    <property type="evidence" value="ECO:0000318"/>
    <property type="project" value="GO_Central"/>
</dbReference>
<dbReference type="FunFam" id="3.80.10.10:FF:002823">
    <property type="entry name" value="Leucine Rich Repeat family protein"/>
    <property type="match status" value="1"/>
</dbReference>
<organism evidence="8 9">
    <name type="scientific">Trichomonas vaginalis (strain ATCC PRA-98 / G3)</name>
    <dbReference type="NCBI Taxonomy" id="412133"/>
    <lineage>
        <taxon>Eukaryota</taxon>
        <taxon>Metamonada</taxon>
        <taxon>Parabasalia</taxon>
        <taxon>Trichomonadida</taxon>
        <taxon>Trichomonadidae</taxon>
        <taxon>Trichomonas</taxon>
    </lineage>
</organism>
<gene>
    <name evidence="8" type="ORF">TVAG_410620</name>
</gene>
<evidence type="ECO:0000256" key="3">
    <source>
        <dbReference type="ARBA" id="ARBA00022737"/>
    </source>
</evidence>
<dbReference type="VEuPathDB" id="TrichDB:TVAG_410620"/>
<dbReference type="RefSeq" id="XP_001300828.1">
    <property type="nucleotide sequence ID" value="XM_001300827.1"/>
</dbReference>
<dbReference type="GO" id="GO:0046872">
    <property type="term" value="F:metal ion binding"/>
    <property type="evidence" value="ECO:0007669"/>
    <property type="project" value="UniProtKB-KW"/>
</dbReference>
<protein>
    <submittedName>
        <fullName evidence="8">Leucine Rich Repeat family protein</fullName>
    </submittedName>
</protein>
<dbReference type="PANTHER" id="PTHR48051:SF1">
    <property type="entry name" value="RAS SUPPRESSOR PROTEIN 1"/>
    <property type="match status" value="1"/>
</dbReference>
<dbReference type="InParanoid" id="A2G4L9"/>
<dbReference type="Gene3D" id="3.60.40.10">
    <property type="entry name" value="PPM-type phosphatase domain"/>
    <property type="match status" value="1"/>
</dbReference>
<proteinExistence type="inferred from homology"/>
<evidence type="ECO:0000259" key="7">
    <source>
        <dbReference type="PROSITE" id="PS51746"/>
    </source>
</evidence>
<dbReference type="SMART" id="SM00332">
    <property type="entry name" value="PP2Cc"/>
    <property type="match status" value="1"/>
</dbReference>
<dbReference type="PROSITE" id="PS51450">
    <property type="entry name" value="LRR"/>
    <property type="match status" value="2"/>
</dbReference>
<dbReference type="PROSITE" id="PS51746">
    <property type="entry name" value="PPM_2"/>
    <property type="match status" value="1"/>
</dbReference>
<dbReference type="EMBL" id="DS114381">
    <property type="protein sequence ID" value="EAX87898.1"/>
    <property type="molecule type" value="Genomic_DNA"/>
</dbReference>
<keyword evidence="3" id="KW-0677">Repeat</keyword>
<dbReference type="Pfam" id="PF00481">
    <property type="entry name" value="PP2C"/>
    <property type="match status" value="1"/>
</dbReference>
<dbReference type="SMR" id="A2G4L9"/>
<comment type="similarity">
    <text evidence="6">Belongs to the PP2C family.</text>
</comment>
<dbReference type="InterPro" id="IPR001611">
    <property type="entry name" value="Leu-rich_rpt"/>
</dbReference>
<dbReference type="CDD" id="cd00143">
    <property type="entry name" value="PP2Cc"/>
    <property type="match status" value="1"/>
</dbReference>
<accession>A2G4L9</accession>
<keyword evidence="5 6" id="KW-0904">Protein phosphatase</keyword>
<dbReference type="eggNOG" id="KOG0618">
    <property type="taxonomic scope" value="Eukaryota"/>
</dbReference>
<dbReference type="Proteomes" id="UP000001542">
    <property type="component" value="Unassembled WGS sequence"/>
</dbReference>
<dbReference type="SMART" id="SM00364">
    <property type="entry name" value="LRR_BAC"/>
    <property type="match status" value="9"/>
</dbReference>
<dbReference type="OMA" id="KMYCANC"/>
<dbReference type="InterPro" id="IPR001932">
    <property type="entry name" value="PPM-type_phosphatase-like_dom"/>
</dbReference>
<evidence type="ECO:0000256" key="6">
    <source>
        <dbReference type="RuleBase" id="RU003465"/>
    </source>
</evidence>
<dbReference type="InterPro" id="IPR003591">
    <property type="entry name" value="Leu-rich_rpt_typical-subtyp"/>
</dbReference>
<reference evidence="8" key="1">
    <citation type="submission" date="2006-10" db="EMBL/GenBank/DDBJ databases">
        <authorList>
            <person name="Amadeo P."/>
            <person name="Zhao Q."/>
            <person name="Wortman J."/>
            <person name="Fraser-Liggett C."/>
            <person name="Carlton J."/>
        </authorList>
    </citation>
    <scope>NUCLEOTIDE SEQUENCE</scope>
    <source>
        <strain evidence="8">G3</strain>
    </source>
</reference>
<dbReference type="Gene3D" id="3.80.10.10">
    <property type="entry name" value="Ribonuclease Inhibitor"/>
    <property type="match status" value="4"/>
</dbReference>
<evidence type="ECO:0000256" key="5">
    <source>
        <dbReference type="ARBA" id="ARBA00022912"/>
    </source>
</evidence>
<evidence type="ECO:0000256" key="2">
    <source>
        <dbReference type="ARBA" id="ARBA00022723"/>
    </source>
</evidence>
<dbReference type="SMART" id="SM00369">
    <property type="entry name" value="LRR_TYP"/>
    <property type="match status" value="9"/>
</dbReference>
<dbReference type="InterPro" id="IPR032675">
    <property type="entry name" value="LRR_dom_sf"/>
</dbReference>
<dbReference type="SUPFAM" id="SSF81606">
    <property type="entry name" value="PP2C-like"/>
    <property type="match status" value="1"/>
</dbReference>
<evidence type="ECO:0000256" key="4">
    <source>
        <dbReference type="ARBA" id="ARBA00022801"/>
    </source>
</evidence>
<dbReference type="VEuPathDB" id="TrichDB:TVAGG3_0665130"/>
<dbReference type="GO" id="GO:0004722">
    <property type="term" value="F:protein serine/threonine phosphatase activity"/>
    <property type="evidence" value="ECO:0000318"/>
    <property type="project" value="GO_Central"/>
</dbReference>
<dbReference type="Pfam" id="PF13855">
    <property type="entry name" value="LRR_8"/>
    <property type="match status" value="2"/>
</dbReference>
<reference evidence="8" key="2">
    <citation type="journal article" date="2007" name="Science">
        <title>Draft genome sequence of the sexually transmitted pathogen Trichomonas vaginalis.</title>
        <authorList>
            <person name="Carlton J.M."/>
            <person name="Hirt R.P."/>
            <person name="Silva J.C."/>
            <person name="Delcher A.L."/>
            <person name="Schatz M."/>
            <person name="Zhao Q."/>
            <person name="Wortman J.R."/>
            <person name="Bidwell S.L."/>
            <person name="Alsmark U.C.M."/>
            <person name="Besteiro S."/>
            <person name="Sicheritz-Ponten T."/>
            <person name="Noel C.J."/>
            <person name="Dacks J.B."/>
            <person name="Foster P.G."/>
            <person name="Simillion C."/>
            <person name="Van de Peer Y."/>
            <person name="Miranda-Saavedra D."/>
            <person name="Barton G.J."/>
            <person name="Westrop G.D."/>
            <person name="Mueller S."/>
            <person name="Dessi D."/>
            <person name="Fiori P.L."/>
            <person name="Ren Q."/>
            <person name="Paulsen I."/>
            <person name="Zhang H."/>
            <person name="Bastida-Corcuera F.D."/>
            <person name="Simoes-Barbosa A."/>
            <person name="Brown M.T."/>
            <person name="Hayes R.D."/>
            <person name="Mukherjee M."/>
            <person name="Okumura C.Y."/>
            <person name="Schneider R."/>
            <person name="Smith A.J."/>
            <person name="Vanacova S."/>
            <person name="Villalvazo M."/>
            <person name="Haas B.J."/>
            <person name="Pertea M."/>
            <person name="Feldblyum T.V."/>
            <person name="Utterback T.R."/>
            <person name="Shu C.L."/>
            <person name="Osoegawa K."/>
            <person name="de Jong P.J."/>
            <person name="Hrdy I."/>
            <person name="Horvathova L."/>
            <person name="Zubacova Z."/>
            <person name="Dolezal P."/>
            <person name="Malik S.B."/>
            <person name="Logsdon J.M. Jr."/>
            <person name="Henze K."/>
            <person name="Gupta A."/>
            <person name="Wang C.C."/>
            <person name="Dunne R.L."/>
            <person name="Upcroft J.A."/>
            <person name="Upcroft P."/>
            <person name="White O."/>
            <person name="Salzberg S.L."/>
            <person name="Tang P."/>
            <person name="Chiu C.-H."/>
            <person name="Lee Y.-S."/>
            <person name="Embley T.M."/>
            <person name="Coombs G.H."/>
            <person name="Mottram J.C."/>
            <person name="Tachezy J."/>
            <person name="Fraser-Liggett C.M."/>
            <person name="Johnson P.J."/>
        </authorList>
    </citation>
    <scope>NUCLEOTIDE SEQUENCE [LARGE SCALE GENOMIC DNA]</scope>
    <source>
        <strain evidence="8">G3</strain>
    </source>
</reference>
<dbReference type="SUPFAM" id="SSF52058">
    <property type="entry name" value="L domain-like"/>
    <property type="match status" value="2"/>
</dbReference>
<evidence type="ECO:0000313" key="9">
    <source>
        <dbReference type="Proteomes" id="UP000001542"/>
    </source>
</evidence>
<dbReference type="STRING" id="5722.A2G4L9"/>
<dbReference type="KEGG" id="tva:4745554"/>
<evidence type="ECO:0000313" key="8">
    <source>
        <dbReference type="EMBL" id="EAX87898.1"/>
    </source>
</evidence>
<dbReference type="InterPro" id="IPR036457">
    <property type="entry name" value="PPM-type-like_dom_sf"/>
</dbReference>
<dbReference type="AlphaFoldDB" id="A2G4L9"/>
<keyword evidence="1" id="KW-0433">Leucine-rich repeat</keyword>
<keyword evidence="2" id="KW-0479">Metal-binding</keyword>
<dbReference type="FunFam" id="3.80.10.10:FF:002813">
    <property type="entry name" value="Leucine Rich Repeat family protein"/>
    <property type="match status" value="1"/>
</dbReference>
<feature type="domain" description="PPM-type phosphatase" evidence="7">
    <location>
        <begin position="575"/>
        <end position="816"/>
    </location>
</feature>
<dbReference type="InterPro" id="IPR000222">
    <property type="entry name" value="PP2C_BS"/>
</dbReference>
<dbReference type="InterPro" id="IPR050216">
    <property type="entry name" value="LRR_domain-containing"/>
</dbReference>
<evidence type="ECO:0000256" key="1">
    <source>
        <dbReference type="ARBA" id="ARBA00022614"/>
    </source>
</evidence>
<dbReference type="PANTHER" id="PTHR48051">
    <property type="match status" value="1"/>
</dbReference>
<sequence>MSAIELMGTQIDEIPRKPDLIPQISRAKMSKCQLKHLPKSLDAYHYIKILDLSENEISTVDESEFSGLIILQYVDLSLNLLKTLSPSLPTTITHLDLSFNPGISTESIWSLRLPKLETLRITHCCLTSLPSNRPLWADSLHSLALDGNSFTSVPKSIEYFVSLDELTFFGNNFTQFLTMNPVRPLKVLNFVHNMITSIEDTIPNKIQTLYLNYCPLKQIYPSLLAIQGLRVLMLSNTGISGEIDVALPPQLAIIDLSFNNITKLSSQFVQSAGSISVINLVHNEIEYIPDEFPSPLCFSQILLSNNRLKELPKTMMSSKSLERFFVTHNQLTSIPEFRFPQLREFDVSFNKITEISDSFSICSFLVTANFSFNKLTDLPKTLATCRRLLDLYASRNEFKALPRCIFGFASLRCLVLSYNLLTALPPPVASFFFLKTLDLSNNRFVTIPKQIESLHSLKVLSLSHNSIEKIDPDFKFPPLLSTLDLSYNLIPEINFTGTFSTMTALSLACNKLVVRDLNPFPIIHYYSDFGNQIKEDRTDYSKLQNLRILEEFGNKLELPEPKMHIMHANFTNFLSVGYSSFLGPRPTMEDAVCIDSQGNDNILVALFDGHAGFEAADRSSHIIRAEYSKILASGITDPSDFSTMFSGVFGNIQAMLSVEGSEGGCTAAIAMVVKNRVYAAGLGDSRVTRITKTSAVRLTVDAKPMAVDEYRRLKKEGLGVTVDGRIKRKLAVARALGDFWCGEGLFVIPDITSFEISDDDVGFVVACDGLWDVMTDEDVGEVVREAKNAEDAATLLKNTALALGSIDNVSVVVVLFKEGGFDPTNLVERIPILQITEPEIEEQIPQIPAPSGRRRR</sequence>
<keyword evidence="9" id="KW-1185">Reference proteome</keyword>
<keyword evidence="4 6" id="KW-0378">Hydrolase</keyword>